<evidence type="ECO:0000256" key="1">
    <source>
        <dbReference type="SAM" id="MobiDB-lite"/>
    </source>
</evidence>
<feature type="domain" description="SH3b" evidence="2">
    <location>
        <begin position="207"/>
        <end position="256"/>
    </location>
</feature>
<name>A0A845BHB3_9PROT</name>
<dbReference type="EMBL" id="SNVJ01000004">
    <property type="protein sequence ID" value="MXP62849.1"/>
    <property type="molecule type" value="Genomic_DNA"/>
</dbReference>
<feature type="region of interest" description="Disordered" evidence="1">
    <location>
        <begin position="133"/>
        <end position="199"/>
    </location>
</feature>
<keyword evidence="4" id="KW-1185">Reference proteome</keyword>
<gene>
    <name evidence="3" type="ORF">E0493_05730</name>
</gene>
<evidence type="ECO:0000259" key="2">
    <source>
        <dbReference type="Pfam" id="PF08239"/>
    </source>
</evidence>
<dbReference type="Pfam" id="PF08239">
    <property type="entry name" value="SH3_3"/>
    <property type="match status" value="1"/>
</dbReference>
<accession>A0A845BHB3</accession>
<dbReference type="OrthoDB" id="7284979at2"/>
<dbReference type="InterPro" id="IPR003646">
    <property type="entry name" value="SH3-like_bac-type"/>
</dbReference>
<feature type="compositionally biased region" description="Pro residues" evidence="1">
    <location>
        <begin position="145"/>
        <end position="182"/>
    </location>
</feature>
<dbReference type="RefSeq" id="WP_160935978.1">
    <property type="nucleotide sequence ID" value="NZ_SNVJ01000004.1"/>
</dbReference>
<organism evidence="3 4">
    <name type="scientific">Teichococcus coralli</name>
    <dbReference type="NCBI Taxonomy" id="2545983"/>
    <lineage>
        <taxon>Bacteria</taxon>
        <taxon>Pseudomonadati</taxon>
        <taxon>Pseudomonadota</taxon>
        <taxon>Alphaproteobacteria</taxon>
        <taxon>Acetobacterales</taxon>
        <taxon>Roseomonadaceae</taxon>
        <taxon>Roseomonas</taxon>
    </lineage>
</organism>
<comment type="caution">
    <text evidence="3">The sequence shown here is derived from an EMBL/GenBank/DDBJ whole genome shotgun (WGS) entry which is preliminary data.</text>
</comment>
<evidence type="ECO:0000313" key="3">
    <source>
        <dbReference type="EMBL" id="MXP62849.1"/>
    </source>
</evidence>
<dbReference type="PROSITE" id="PS51257">
    <property type="entry name" value="PROKAR_LIPOPROTEIN"/>
    <property type="match status" value="1"/>
</dbReference>
<reference evidence="3 4" key="1">
    <citation type="submission" date="2019-03" db="EMBL/GenBank/DDBJ databases">
        <title>Roseomonas sp. a novel Roseomonas species isolated from Sea whip Gorgonian.</title>
        <authorList>
            <person name="Li F."/>
            <person name="Pan X."/>
            <person name="Huang S."/>
            <person name="Li Z."/>
            <person name="Meng B."/>
        </authorList>
    </citation>
    <scope>NUCLEOTIDE SEQUENCE [LARGE SCALE GENOMIC DNA]</scope>
    <source>
        <strain evidence="3 4">M0104</strain>
    </source>
</reference>
<protein>
    <submittedName>
        <fullName evidence="3">SH3 domain-containing protein</fullName>
    </submittedName>
</protein>
<sequence>MSRTPRAEGRIRRVGAGLALLAALAACDDPPAKDTPEAPTAAPARRAAEEALRSTAGGPVALRGVQVYRQAVGQSSAVCGQVNLQPGGGESLFTLFVAVVTPEGEGRPAVEQHVATSSTTASRVFVEMVNRCYTGGGPQPGQRPGAPPLMPPVPDRIPQAAPPPTTPPPTPPLRPQTVPAPAPGAARGTAPPAPAPGGRRVTLRQNGNLRAHPNGGGTVLRVVEQGTTLRVFAEAPGGWLQVGDAAPWGWLHDSLVAR</sequence>
<evidence type="ECO:0000313" key="4">
    <source>
        <dbReference type="Proteomes" id="UP000460715"/>
    </source>
</evidence>
<dbReference type="Proteomes" id="UP000460715">
    <property type="component" value="Unassembled WGS sequence"/>
</dbReference>
<dbReference type="AlphaFoldDB" id="A0A845BHB3"/>
<feature type="compositionally biased region" description="Low complexity" evidence="1">
    <location>
        <begin position="183"/>
        <end position="199"/>
    </location>
</feature>
<proteinExistence type="predicted"/>